<sequence>MGKKKPHKKKGELKQMFDAVRENSTFINSHGHDSYQLIKTKNGFTVIVSRERAEDETHHFDAEQKVRAYIKTLN</sequence>
<gene>
    <name evidence="1" type="ORF">ACFQZJ_05735</name>
</gene>
<reference evidence="2" key="1">
    <citation type="journal article" date="2019" name="Int. J. Syst. Evol. Microbiol.">
        <title>The Global Catalogue of Microorganisms (GCM) 10K type strain sequencing project: providing services to taxonomists for standard genome sequencing and annotation.</title>
        <authorList>
            <consortium name="The Broad Institute Genomics Platform"/>
            <consortium name="The Broad Institute Genome Sequencing Center for Infectious Disease"/>
            <person name="Wu L."/>
            <person name="Ma J."/>
        </authorList>
    </citation>
    <scope>NUCLEOTIDE SEQUENCE [LARGE SCALE GENOMIC DNA]</scope>
    <source>
        <strain evidence="2">CCUG 61948</strain>
    </source>
</reference>
<protein>
    <recommendedName>
        <fullName evidence="3">Type II toxin-antitoxin system HicA family toxin</fullName>
    </recommendedName>
</protein>
<organism evidence="1 2">
    <name type="scientific">Maribacter chungangensis</name>
    <dbReference type="NCBI Taxonomy" id="1069117"/>
    <lineage>
        <taxon>Bacteria</taxon>
        <taxon>Pseudomonadati</taxon>
        <taxon>Bacteroidota</taxon>
        <taxon>Flavobacteriia</taxon>
        <taxon>Flavobacteriales</taxon>
        <taxon>Flavobacteriaceae</taxon>
        <taxon>Maribacter</taxon>
    </lineage>
</organism>
<evidence type="ECO:0000313" key="2">
    <source>
        <dbReference type="Proteomes" id="UP001597012"/>
    </source>
</evidence>
<proteinExistence type="predicted"/>
<keyword evidence="2" id="KW-1185">Reference proteome</keyword>
<dbReference type="Proteomes" id="UP001597012">
    <property type="component" value="Unassembled WGS sequence"/>
</dbReference>
<evidence type="ECO:0008006" key="3">
    <source>
        <dbReference type="Google" id="ProtNLM"/>
    </source>
</evidence>
<accession>A0ABW3B286</accession>
<dbReference type="EMBL" id="JBHTHY010000003">
    <property type="protein sequence ID" value="MFD0796951.1"/>
    <property type="molecule type" value="Genomic_DNA"/>
</dbReference>
<dbReference type="RefSeq" id="WP_379932938.1">
    <property type="nucleotide sequence ID" value="NZ_JBHTHY010000003.1"/>
</dbReference>
<evidence type="ECO:0000313" key="1">
    <source>
        <dbReference type="EMBL" id="MFD0796951.1"/>
    </source>
</evidence>
<comment type="caution">
    <text evidence="1">The sequence shown here is derived from an EMBL/GenBank/DDBJ whole genome shotgun (WGS) entry which is preliminary data.</text>
</comment>
<name>A0ABW3B286_9FLAO</name>